<evidence type="ECO:0000256" key="1">
    <source>
        <dbReference type="ARBA" id="ARBA00023015"/>
    </source>
</evidence>
<dbReference type="AlphaFoldDB" id="A0AA37SWT9"/>
<comment type="caution">
    <text evidence="5">The sequence shown here is derived from an EMBL/GenBank/DDBJ whole genome shotgun (WGS) entry which is preliminary data.</text>
</comment>
<keyword evidence="6" id="KW-1185">Reference proteome</keyword>
<dbReference type="InterPro" id="IPR036388">
    <property type="entry name" value="WH-like_DNA-bd_sf"/>
</dbReference>
<dbReference type="EMBL" id="BSOT01000005">
    <property type="protein sequence ID" value="GLR71211.1"/>
    <property type="molecule type" value="Genomic_DNA"/>
</dbReference>
<reference evidence="5" key="1">
    <citation type="journal article" date="2014" name="Int. J. Syst. Evol. Microbiol.">
        <title>Complete genome sequence of Corynebacterium casei LMG S-19264T (=DSM 44701T), isolated from a smear-ripened cheese.</title>
        <authorList>
            <consortium name="US DOE Joint Genome Institute (JGI-PGF)"/>
            <person name="Walter F."/>
            <person name="Albersmeier A."/>
            <person name="Kalinowski J."/>
            <person name="Ruckert C."/>
        </authorList>
    </citation>
    <scope>NUCLEOTIDE SEQUENCE</scope>
    <source>
        <strain evidence="5">NBRC 110023</strain>
    </source>
</reference>
<keyword evidence="3" id="KW-0804">Transcription</keyword>
<dbReference type="PROSITE" id="PS50987">
    <property type="entry name" value="HTH_ARSR_2"/>
    <property type="match status" value="1"/>
</dbReference>
<dbReference type="NCBIfam" id="NF007528">
    <property type="entry name" value="PRK10141.1"/>
    <property type="match status" value="1"/>
</dbReference>
<dbReference type="InterPro" id="IPR011991">
    <property type="entry name" value="ArsR-like_HTH"/>
</dbReference>
<accession>A0AA37SWT9</accession>
<dbReference type="GO" id="GO:0003700">
    <property type="term" value="F:DNA-binding transcription factor activity"/>
    <property type="evidence" value="ECO:0007669"/>
    <property type="project" value="InterPro"/>
</dbReference>
<dbReference type="SUPFAM" id="SSF46785">
    <property type="entry name" value="Winged helix' DNA-binding domain"/>
    <property type="match status" value="1"/>
</dbReference>
<evidence type="ECO:0000313" key="6">
    <source>
        <dbReference type="Proteomes" id="UP001156601"/>
    </source>
</evidence>
<evidence type="ECO:0000256" key="2">
    <source>
        <dbReference type="ARBA" id="ARBA00023125"/>
    </source>
</evidence>
<keyword evidence="1" id="KW-0805">Transcription regulation</keyword>
<evidence type="ECO:0000256" key="3">
    <source>
        <dbReference type="ARBA" id="ARBA00023163"/>
    </source>
</evidence>
<dbReference type="PRINTS" id="PR00778">
    <property type="entry name" value="HTHARSR"/>
</dbReference>
<dbReference type="RefSeq" id="WP_284217503.1">
    <property type="nucleotide sequence ID" value="NZ_BSOT01000005.1"/>
</dbReference>
<feature type="domain" description="HTH arsR-type" evidence="4">
    <location>
        <begin position="10"/>
        <end position="104"/>
    </location>
</feature>
<sequence>MQNAQSGPMAKHTDLCSPVTFFKCLSDDNRLKVLMLISAVQEACVCDLQHALDIDQPKLSRNLSFLRKYEIVKDYRRGKWVFYRLHPALPAWACQTIRSAYENNTKYIEQSLTRLNLSLQRACCDV</sequence>
<organism evidence="5 6">
    <name type="scientific">Agaribacter marinus</name>
    <dbReference type="NCBI Taxonomy" id="1431249"/>
    <lineage>
        <taxon>Bacteria</taxon>
        <taxon>Pseudomonadati</taxon>
        <taxon>Pseudomonadota</taxon>
        <taxon>Gammaproteobacteria</taxon>
        <taxon>Alteromonadales</taxon>
        <taxon>Alteromonadaceae</taxon>
        <taxon>Agaribacter</taxon>
    </lineage>
</organism>
<dbReference type="InterPro" id="IPR036390">
    <property type="entry name" value="WH_DNA-bd_sf"/>
</dbReference>
<evidence type="ECO:0000313" key="5">
    <source>
        <dbReference type="EMBL" id="GLR71211.1"/>
    </source>
</evidence>
<keyword evidence="2" id="KW-0238">DNA-binding</keyword>
<reference evidence="5" key="2">
    <citation type="submission" date="2023-01" db="EMBL/GenBank/DDBJ databases">
        <title>Draft genome sequence of Agaribacter marinus strain NBRC 110023.</title>
        <authorList>
            <person name="Sun Q."/>
            <person name="Mori K."/>
        </authorList>
    </citation>
    <scope>NUCLEOTIDE SEQUENCE</scope>
    <source>
        <strain evidence="5">NBRC 110023</strain>
    </source>
</reference>
<dbReference type="PANTHER" id="PTHR43132">
    <property type="entry name" value="ARSENICAL RESISTANCE OPERON REPRESSOR ARSR-RELATED"/>
    <property type="match status" value="1"/>
</dbReference>
<name>A0AA37SWT9_9ALTE</name>
<evidence type="ECO:0000259" key="4">
    <source>
        <dbReference type="PROSITE" id="PS50987"/>
    </source>
</evidence>
<dbReference type="CDD" id="cd00090">
    <property type="entry name" value="HTH_ARSR"/>
    <property type="match status" value="1"/>
</dbReference>
<dbReference type="GO" id="GO:0003677">
    <property type="term" value="F:DNA binding"/>
    <property type="evidence" value="ECO:0007669"/>
    <property type="project" value="UniProtKB-KW"/>
</dbReference>
<dbReference type="Pfam" id="PF01022">
    <property type="entry name" value="HTH_5"/>
    <property type="match status" value="1"/>
</dbReference>
<dbReference type="Gene3D" id="1.10.10.10">
    <property type="entry name" value="Winged helix-like DNA-binding domain superfamily/Winged helix DNA-binding domain"/>
    <property type="match status" value="1"/>
</dbReference>
<dbReference type="InterPro" id="IPR051011">
    <property type="entry name" value="Metal_resp_trans_reg"/>
</dbReference>
<dbReference type="PANTHER" id="PTHR43132:SF2">
    <property type="entry name" value="ARSENICAL RESISTANCE OPERON REPRESSOR ARSR-RELATED"/>
    <property type="match status" value="1"/>
</dbReference>
<dbReference type="NCBIfam" id="NF033788">
    <property type="entry name" value="HTH_metalloreg"/>
    <property type="match status" value="1"/>
</dbReference>
<dbReference type="InterPro" id="IPR001845">
    <property type="entry name" value="HTH_ArsR_DNA-bd_dom"/>
</dbReference>
<dbReference type="Proteomes" id="UP001156601">
    <property type="component" value="Unassembled WGS sequence"/>
</dbReference>
<proteinExistence type="predicted"/>
<gene>
    <name evidence="5" type="ORF">GCM10007852_21190</name>
</gene>
<dbReference type="SMART" id="SM00418">
    <property type="entry name" value="HTH_ARSR"/>
    <property type="match status" value="1"/>
</dbReference>
<protein>
    <submittedName>
        <fullName evidence="5">Transcriptional regulator</fullName>
    </submittedName>
</protein>